<comment type="function">
    <text evidence="2">Converts GTP to 7,8-dihydroneopterin triphosphate.</text>
</comment>
<dbReference type="InterPro" id="IPR022838">
    <property type="entry name" value="GTP_cyclohydrolase_FolE2"/>
</dbReference>
<dbReference type="EC" id="3.5.4.16" evidence="2"/>
<evidence type="ECO:0000313" key="3">
    <source>
        <dbReference type="EMBL" id="SIO15323.1"/>
    </source>
</evidence>
<gene>
    <name evidence="2" type="primary">folE2</name>
    <name evidence="3" type="ORF">SAMN02745161_2032</name>
</gene>
<dbReference type="PANTHER" id="PTHR36445:SF1">
    <property type="entry name" value="GTP CYCLOHYDROLASE MPTA"/>
    <property type="match status" value="1"/>
</dbReference>
<sequence>MPKKLQDIQMSSSEVAIPIDSVGVKNLRVPLLVRDRENGAQHTVAQVEVGVDLPAAFKGTHMSRFVESLETFGEELDYHSLRDLLAQIQERLSARNAFISFTFPYFMTLPSPATKRKSRMNYEVTLTGALEDEEMSCMLEVCVPVMTVCPCSKAISDEGAHSQRAEIRLQINMSGFAWIEEFIEIANNAGSSPVYSLLKREDEKYVTEYAFANPTFVEDVVRAVAKQLSEHEKIDWYRVEVESFESIHNHSAYAVIESR</sequence>
<organism evidence="3 4">
    <name type="scientific">Halodesulfovibrio marinisediminis DSM 17456</name>
    <dbReference type="NCBI Taxonomy" id="1121457"/>
    <lineage>
        <taxon>Bacteria</taxon>
        <taxon>Pseudomonadati</taxon>
        <taxon>Thermodesulfobacteriota</taxon>
        <taxon>Desulfovibrionia</taxon>
        <taxon>Desulfovibrionales</taxon>
        <taxon>Desulfovibrionaceae</taxon>
        <taxon>Halodesulfovibrio</taxon>
    </lineage>
</organism>
<dbReference type="InterPro" id="IPR003801">
    <property type="entry name" value="GTP_cyclohydrolase_FolE2/MptA"/>
</dbReference>
<protein>
    <recommendedName>
        <fullName evidence="2">GTP cyclohydrolase FolE2</fullName>
        <ecNumber evidence="2">3.5.4.16</ecNumber>
    </recommendedName>
</protein>
<evidence type="ECO:0000256" key="2">
    <source>
        <dbReference type="HAMAP-Rule" id="MF_01527"/>
    </source>
</evidence>
<evidence type="ECO:0000313" key="4">
    <source>
        <dbReference type="Proteomes" id="UP000184694"/>
    </source>
</evidence>
<evidence type="ECO:0000256" key="1">
    <source>
        <dbReference type="ARBA" id="ARBA00022801"/>
    </source>
</evidence>
<comment type="pathway">
    <text evidence="2">Cofactor biosynthesis; 7,8-dihydroneopterin triphosphate biosynthesis; 7,8-dihydroneopterin triphosphate from GTP: step 1/1.</text>
</comment>
<dbReference type="EMBL" id="FSRG01000005">
    <property type="protein sequence ID" value="SIO15323.1"/>
    <property type="molecule type" value="Genomic_DNA"/>
</dbReference>
<dbReference type="STRING" id="1121457.SAMN02745161_2032"/>
<reference evidence="4" key="1">
    <citation type="submission" date="2016-11" db="EMBL/GenBank/DDBJ databases">
        <authorList>
            <person name="Varghese N."/>
            <person name="Submissions S."/>
        </authorList>
    </citation>
    <scope>NUCLEOTIDE SEQUENCE [LARGE SCALE GENOMIC DNA]</scope>
    <source>
        <strain evidence="4">DSM 17456</strain>
    </source>
</reference>
<dbReference type="Gene3D" id="3.10.270.10">
    <property type="entry name" value="Urate Oxidase"/>
    <property type="match status" value="1"/>
</dbReference>
<proteinExistence type="inferred from homology"/>
<dbReference type="UniPathway" id="UPA00848">
    <property type="reaction ID" value="UER00151"/>
</dbReference>
<comment type="catalytic activity">
    <reaction evidence="2">
        <text>GTP + H2O = 7,8-dihydroneopterin 3'-triphosphate + formate + H(+)</text>
        <dbReference type="Rhea" id="RHEA:17473"/>
        <dbReference type="ChEBI" id="CHEBI:15377"/>
        <dbReference type="ChEBI" id="CHEBI:15378"/>
        <dbReference type="ChEBI" id="CHEBI:15740"/>
        <dbReference type="ChEBI" id="CHEBI:37565"/>
        <dbReference type="ChEBI" id="CHEBI:58462"/>
        <dbReference type="EC" id="3.5.4.16"/>
    </reaction>
</comment>
<dbReference type="PANTHER" id="PTHR36445">
    <property type="entry name" value="GTP CYCLOHYDROLASE MPTA"/>
    <property type="match status" value="1"/>
</dbReference>
<dbReference type="AlphaFoldDB" id="A0A1N6H6E3"/>
<dbReference type="Pfam" id="PF02649">
    <property type="entry name" value="GCHY-1"/>
    <property type="match status" value="1"/>
</dbReference>
<feature type="site" description="May be catalytically important" evidence="2">
    <location>
        <position position="149"/>
    </location>
</feature>
<dbReference type="GO" id="GO:0046654">
    <property type="term" value="P:tetrahydrofolate biosynthetic process"/>
    <property type="evidence" value="ECO:0007669"/>
    <property type="project" value="UniProtKB-UniRule"/>
</dbReference>
<dbReference type="HAMAP" id="MF_01527_B">
    <property type="entry name" value="GTP_cyclohydrol_B"/>
    <property type="match status" value="1"/>
</dbReference>
<accession>A0A1N6H6E3</accession>
<keyword evidence="1 2" id="KW-0378">Hydrolase</keyword>
<keyword evidence="4" id="KW-1185">Reference proteome</keyword>
<dbReference type="Proteomes" id="UP000184694">
    <property type="component" value="Unassembled WGS sequence"/>
</dbReference>
<dbReference type="OrthoDB" id="9774824at2"/>
<dbReference type="GO" id="GO:0003934">
    <property type="term" value="F:GTP cyclohydrolase I activity"/>
    <property type="evidence" value="ECO:0007669"/>
    <property type="project" value="UniProtKB-UniRule"/>
</dbReference>
<name>A0A1N6H6E3_9BACT</name>
<dbReference type="NCBIfam" id="NF010200">
    <property type="entry name" value="PRK13674.1-1"/>
    <property type="match status" value="1"/>
</dbReference>
<comment type="similarity">
    <text evidence="2">Belongs to the GTP cyclohydrolase IV family.</text>
</comment>